<feature type="transmembrane region" description="Helical" evidence="1">
    <location>
        <begin position="46"/>
        <end position="66"/>
    </location>
</feature>
<dbReference type="RefSeq" id="WP_011317551.1">
    <property type="nucleotide sequence ID" value="NZ_JACKZP010000003.1"/>
</dbReference>
<gene>
    <name evidence="2" type="ORF">GNE12_01725</name>
</gene>
<evidence type="ECO:0000313" key="3">
    <source>
        <dbReference type="Proteomes" id="UP000570851"/>
    </source>
</evidence>
<protein>
    <submittedName>
        <fullName evidence="2">Uncharacterized protein</fullName>
    </submittedName>
</protein>
<dbReference type="EMBL" id="JACKZP010000003">
    <property type="protein sequence ID" value="MBC1300631.1"/>
    <property type="molecule type" value="Genomic_DNA"/>
</dbReference>
<accession>A0ABR6S2I3</accession>
<name>A0ABR6S2I3_ANAVA</name>
<evidence type="ECO:0000256" key="1">
    <source>
        <dbReference type="SAM" id="Phobius"/>
    </source>
</evidence>
<dbReference type="GeneID" id="58723338"/>
<proteinExistence type="predicted"/>
<organism evidence="2 3">
    <name type="scientific">Trichormus variabilis N2B</name>
    <dbReference type="NCBI Taxonomy" id="2681315"/>
    <lineage>
        <taxon>Bacteria</taxon>
        <taxon>Bacillati</taxon>
        <taxon>Cyanobacteriota</taxon>
        <taxon>Cyanophyceae</taxon>
        <taxon>Nostocales</taxon>
        <taxon>Nostocaceae</taxon>
        <taxon>Trichormus</taxon>
    </lineage>
</organism>
<sequence>MNIKQTLTSIIKVISTILISTAIGLELWNIYAVVTNSNIPSILNPIFWVERFAVSCHFLEGIIAAFYARSKKKMPIQYGIYTFFVGTVGLLELFSKESEDICNIEAKY</sequence>
<keyword evidence="3" id="KW-1185">Reference proteome</keyword>
<reference evidence="2 3" key="1">
    <citation type="submission" date="2019-11" db="EMBL/GenBank/DDBJ databases">
        <title>Comparison of genomes from free-living endosymbiotic cyanobacteria isolated from Azolla.</title>
        <authorList>
            <person name="Thiel T."/>
            <person name="Pratte B."/>
        </authorList>
    </citation>
    <scope>NUCLEOTIDE SEQUENCE [LARGE SCALE GENOMIC DNA]</scope>
    <source>
        <strain evidence="2 3">N2B</strain>
    </source>
</reference>
<comment type="caution">
    <text evidence="2">The sequence shown here is derived from an EMBL/GenBank/DDBJ whole genome shotgun (WGS) entry which is preliminary data.</text>
</comment>
<keyword evidence="1" id="KW-1133">Transmembrane helix</keyword>
<keyword evidence="1" id="KW-0812">Transmembrane</keyword>
<dbReference type="Proteomes" id="UP000570851">
    <property type="component" value="Unassembled WGS sequence"/>
</dbReference>
<feature type="transmembrane region" description="Helical" evidence="1">
    <location>
        <begin position="12"/>
        <end position="34"/>
    </location>
</feature>
<keyword evidence="1" id="KW-0472">Membrane</keyword>
<evidence type="ECO:0000313" key="2">
    <source>
        <dbReference type="EMBL" id="MBC1300631.1"/>
    </source>
</evidence>